<accession>A0AA89C3E7</accession>
<gene>
    <name evidence="1" type="ORF">FSP39_007316</name>
</gene>
<reference evidence="1" key="1">
    <citation type="submission" date="2019-08" db="EMBL/GenBank/DDBJ databases">
        <title>The improved chromosome-level genome for the pearl oyster Pinctada fucata martensii using PacBio sequencing and Hi-C.</title>
        <authorList>
            <person name="Zheng Z."/>
        </authorList>
    </citation>
    <scope>NUCLEOTIDE SEQUENCE</scope>
    <source>
        <strain evidence="1">ZZ-2019</strain>
        <tissue evidence="1">Adductor muscle</tissue>
    </source>
</reference>
<name>A0AA89C3E7_PINIB</name>
<protein>
    <submittedName>
        <fullName evidence="1">Uncharacterized protein</fullName>
    </submittedName>
</protein>
<dbReference type="EMBL" id="VSWD01000006">
    <property type="protein sequence ID" value="KAK3099633.1"/>
    <property type="molecule type" value="Genomic_DNA"/>
</dbReference>
<dbReference type="Proteomes" id="UP001186944">
    <property type="component" value="Unassembled WGS sequence"/>
</dbReference>
<keyword evidence="2" id="KW-1185">Reference proteome</keyword>
<proteinExistence type="predicted"/>
<comment type="caution">
    <text evidence="1">The sequence shown here is derived from an EMBL/GenBank/DDBJ whole genome shotgun (WGS) entry which is preliminary data.</text>
</comment>
<organism evidence="1 2">
    <name type="scientific">Pinctada imbricata</name>
    <name type="common">Atlantic pearl-oyster</name>
    <name type="synonym">Pinctada martensii</name>
    <dbReference type="NCBI Taxonomy" id="66713"/>
    <lineage>
        <taxon>Eukaryota</taxon>
        <taxon>Metazoa</taxon>
        <taxon>Spiralia</taxon>
        <taxon>Lophotrochozoa</taxon>
        <taxon>Mollusca</taxon>
        <taxon>Bivalvia</taxon>
        <taxon>Autobranchia</taxon>
        <taxon>Pteriomorphia</taxon>
        <taxon>Pterioida</taxon>
        <taxon>Pterioidea</taxon>
        <taxon>Pteriidae</taxon>
        <taxon>Pinctada</taxon>
    </lineage>
</organism>
<evidence type="ECO:0000313" key="2">
    <source>
        <dbReference type="Proteomes" id="UP001186944"/>
    </source>
</evidence>
<dbReference type="AlphaFoldDB" id="A0AA89C3E7"/>
<sequence>MKEKRVADIILSKVDVLIKEKHPDLEGEVVTLLKDVVKELKTWEYFNLSSAALFIYKAVLIRLIRMGMIEDAFKILTSFEGKVLVAYKTKAMISQIIIEIVQIADDPQDAWSYCDKLVHHLNIKDYYQESDITSEQKVFLCHIVLEFLKAMLERFPPSSVVQVYSDIYSLYPSILTLKTFFILARLISKDEVDLIQKVMSIEENSVVGDNSSAFTSLFCALIMSKRTTDAKAVMKPLTLLNLYEITVEMDLKKVNRSGMLNAVGTAYARNMEYENAYKILEKLHNEQQTVSQRLVKTLEFAYYKQGSVPELVKHYLGQISLNPRYLSPKKERGKEGEEFLGKE</sequence>
<evidence type="ECO:0000313" key="1">
    <source>
        <dbReference type="EMBL" id="KAK3099633.1"/>
    </source>
</evidence>